<evidence type="ECO:0000256" key="1">
    <source>
        <dbReference type="ARBA" id="ARBA00022692"/>
    </source>
</evidence>
<feature type="non-terminal residue" evidence="6">
    <location>
        <position position="744"/>
    </location>
</feature>
<keyword evidence="2 4" id="KW-1133">Transmembrane helix</keyword>
<dbReference type="Pfam" id="PF00264">
    <property type="entry name" value="Tyrosinase"/>
    <property type="match status" value="1"/>
</dbReference>
<dbReference type="GO" id="GO:0016491">
    <property type="term" value="F:oxidoreductase activity"/>
    <property type="evidence" value="ECO:0007669"/>
    <property type="project" value="InterPro"/>
</dbReference>
<evidence type="ECO:0000256" key="3">
    <source>
        <dbReference type="ARBA" id="ARBA00023136"/>
    </source>
</evidence>
<evidence type="ECO:0000259" key="5">
    <source>
        <dbReference type="Pfam" id="PF00264"/>
    </source>
</evidence>
<dbReference type="PANTHER" id="PTHR23121">
    <property type="entry name" value="SODIUM-DEPENDENT GLUCOSE TRANSPORTER 1"/>
    <property type="match status" value="1"/>
</dbReference>
<feature type="transmembrane region" description="Helical" evidence="4">
    <location>
        <begin position="415"/>
        <end position="433"/>
    </location>
</feature>
<accession>A0A7R9QRB4</accession>
<protein>
    <recommendedName>
        <fullName evidence="5">Tyrosinase copper-binding domain-containing protein</fullName>
    </recommendedName>
</protein>
<keyword evidence="3 4" id="KW-0472">Membrane</keyword>
<dbReference type="InterPro" id="IPR002227">
    <property type="entry name" value="Tyrosinase_Cu-bd"/>
</dbReference>
<evidence type="ECO:0000313" key="6">
    <source>
        <dbReference type="EMBL" id="CAD7655358.1"/>
    </source>
</evidence>
<name>A0A7R9QRB4_9ACAR</name>
<feature type="transmembrane region" description="Helical" evidence="4">
    <location>
        <begin position="381"/>
        <end position="403"/>
    </location>
</feature>
<dbReference type="AlphaFoldDB" id="A0A7R9QRB4"/>
<evidence type="ECO:0000256" key="4">
    <source>
        <dbReference type="SAM" id="Phobius"/>
    </source>
</evidence>
<sequence>TNFTAQELDRVRQWIQNKYYTEDAIKPDIPPCNQLNLRKDFKCMTEGERQTFIEAVKKIYINGAMDRLADIHYGYWSAIHKTGDFVSFHRKLCLEVEKELMAVDPTVTLPYWTGMNFIGFAIQLIGFHFLIHLSIGGYAGDMSVATAPYDILFYLSHNFLTDVVAMKVQLGQPSFLTPLSYNDFIRVDQNTGFVRRSDIRTDTVSYYQDTKNLWTTWMTFGEFCSISDQIVEDVLNIIDGVKLPVPAAIRRLPRDIQSKYFPTFYSGNYTAFDYWLPDVGDCNRECRPIPMFQDYRSTENGMRQGLTLSSMSPAFVDYRLLLHTEMEWIGLFPMFQSIGVFAGSFITISFKYVNRQIVLSILIILQGFGTIFQPWATQLWHLYACIFIYGIGIGAWNGANNVILIEMWQNKSPSILQFSQFIYGVGTVLGPLLDQNFVLGEQICPGVFEHDCLGESHISKPLLESLTSVANSSILNGTDPCTPECLAYDRRPRLKIPLMIGGLLQMIGPGAMLVMYVLHKYHFVHDNKIEVAVTEEQKARHRQYVPTKTIVVCISLYLAFGIMSENMYMDFAPTFYQFCPTKLSAAEASQMFSIIGIALTTGRGLSIFIAMYLKPEHMIAYQSVIVFVGIIFQYFGQHTYGTLMASSIVICFGYSSIFICLFSFVGQYMEVTDKIGGLFIGSYNAIYMFLPYFIGKYVEHHPNTFVFLEFGAMCVAIVSFCYVMWSVRNVPPDLIRKLGPVGGH</sequence>
<dbReference type="Proteomes" id="UP000728032">
    <property type="component" value="Unassembled WGS sequence"/>
</dbReference>
<keyword evidence="1 4" id="KW-0812">Transmembrane</keyword>
<feature type="transmembrane region" description="Helical" evidence="4">
    <location>
        <begin position="677"/>
        <end position="694"/>
    </location>
</feature>
<feature type="transmembrane region" description="Helical" evidence="4">
    <location>
        <begin position="619"/>
        <end position="636"/>
    </location>
</feature>
<dbReference type="EMBL" id="OC924188">
    <property type="protein sequence ID" value="CAD7655358.1"/>
    <property type="molecule type" value="Genomic_DNA"/>
</dbReference>
<feature type="transmembrane region" description="Helical" evidence="4">
    <location>
        <begin position="642"/>
        <end position="665"/>
    </location>
</feature>
<evidence type="ECO:0000256" key="2">
    <source>
        <dbReference type="ARBA" id="ARBA00022989"/>
    </source>
</evidence>
<dbReference type="InterPro" id="IPR008922">
    <property type="entry name" value="Di-copper_centre_dom_sf"/>
</dbReference>
<organism evidence="6">
    <name type="scientific">Oppiella nova</name>
    <dbReference type="NCBI Taxonomy" id="334625"/>
    <lineage>
        <taxon>Eukaryota</taxon>
        <taxon>Metazoa</taxon>
        <taxon>Ecdysozoa</taxon>
        <taxon>Arthropoda</taxon>
        <taxon>Chelicerata</taxon>
        <taxon>Arachnida</taxon>
        <taxon>Acari</taxon>
        <taxon>Acariformes</taxon>
        <taxon>Sarcoptiformes</taxon>
        <taxon>Oribatida</taxon>
        <taxon>Brachypylina</taxon>
        <taxon>Oppioidea</taxon>
        <taxon>Oppiidae</taxon>
        <taxon>Oppiella</taxon>
    </lineage>
</organism>
<dbReference type="PANTHER" id="PTHR23121:SF9">
    <property type="entry name" value="SODIUM-DEPENDENT GLUCOSE TRANSPORTER 1"/>
    <property type="match status" value="1"/>
</dbReference>
<dbReference type="EMBL" id="CAJPVJ010009363">
    <property type="protein sequence ID" value="CAG2172545.1"/>
    <property type="molecule type" value="Genomic_DNA"/>
</dbReference>
<dbReference type="InterPro" id="IPR036259">
    <property type="entry name" value="MFS_trans_sf"/>
</dbReference>
<evidence type="ECO:0000313" key="7">
    <source>
        <dbReference type="Proteomes" id="UP000728032"/>
    </source>
</evidence>
<dbReference type="Gene3D" id="1.10.1280.10">
    <property type="entry name" value="Di-copper center containing domain from catechol oxidase"/>
    <property type="match status" value="1"/>
</dbReference>
<feature type="transmembrane region" description="Helical" evidence="4">
    <location>
        <begin position="706"/>
        <end position="727"/>
    </location>
</feature>
<feature type="transmembrane region" description="Helical" evidence="4">
    <location>
        <begin position="496"/>
        <end position="518"/>
    </location>
</feature>
<feature type="domain" description="Tyrosinase copper-binding" evidence="5">
    <location>
        <begin position="65"/>
        <end position="112"/>
    </location>
</feature>
<dbReference type="SUPFAM" id="SSF103473">
    <property type="entry name" value="MFS general substrate transporter"/>
    <property type="match status" value="1"/>
</dbReference>
<feature type="transmembrane region" description="Helical" evidence="4">
    <location>
        <begin position="328"/>
        <end position="350"/>
    </location>
</feature>
<gene>
    <name evidence="6" type="ORF">ONB1V03_LOCUS12001</name>
</gene>
<proteinExistence type="predicted"/>
<feature type="transmembrane region" description="Helical" evidence="4">
    <location>
        <begin position="550"/>
        <end position="569"/>
    </location>
</feature>
<feature type="transmembrane region" description="Helical" evidence="4">
    <location>
        <begin position="357"/>
        <end position="375"/>
    </location>
</feature>
<reference evidence="6" key="1">
    <citation type="submission" date="2020-11" db="EMBL/GenBank/DDBJ databases">
        <authorList>
            <person name="Tran Van P."/>
        </authorList>
    </citation>
    <scope>NUCLEOTIDE SEQUENCE</scope>
</reference>
<keyword evidence="7" id="KW-1185">Reference proteome</keyword>
<dbReference type="SUPFAM" id="SSF48056">
    <property type="entry name" value="Di-copper centre-containing domain"/>
    <property type="match status" value="1"/>
</dbReference>
<feature type="transmembrane region" description="Helical" evidence="4">
    <location>
        <begin position="589"/>
        <end position="612"/>
    </location>
</feature>
<dbReference type="OrthoDB" id="6512734at2759"/>
<dbReference type="Gene3D" id="1.20.1250.20">
    <property type="entry name" value="MFS general substrate transporter like domains"/>
    <property type="match status" value="1"/>
</dbReference>